<dbReference type="EMBL" id="FWZT01000020">
    <property type="protein sequence ID" value="SMF60005.1"/>
    <property type="molecule type" value="Genomic_DNA"/>
</dbReference>
<dbReference type="RefSeq" id="WP_132322867.1">
    <property type="nucleotide sequence ID" value="NZ_FWZT01000020.1"/>
</dbReference>
<dbReference type="OrthoDB" id="5289561at2"/>
<evidence type="ECO:0000313" key="1">
    <source>
        <dbReference type="EMBL" id="SMF60005.1"/>
    </source>
</evidence>
<evidence type="ECO:0008006" key="3">
    <source>
        <dbReference type="Google" id="ProtNLM"/>
    </source>
</evidence>
<keyword evidence="2" id="KW-1185">Reference proteome</keyword>
<gene>
    <name evidence="1" type="ORF">SAMN06296036_12075</name>
</gene>
<dbReference type="AlphaFoldDB" id="A0A1Y6CEE4"/>
<dbReference type="STRING" id="1513793.SAMN06296036_12075"/>
<protein>
    <recommendedName>
        <fullName evidence="3">Sulfatase-modifying factor enzyme 1</fullName>
    </recommendedName>
</protein>
<dbReference type="InterPro" id="IPR042095">
    <property type="entry name" value="SUMF_sf"/>
</dbReference>
<evidence type="ECO:0000313" key="2">
    <source>
        <dbReference type="Proteomes" id="UP000192907"/>
    </source>
</evidence>
<dbReference type="Proteomes" id="UP000192907">
    <property type="component" value="Unassembled WGS sequence"/>
</dbReference>
<accession>A0A1Y6CEE4</accession>
<dbReference type="Gene3D" id="3.90.1580.10">
    <property type="entry name" value="paralog of FGE (formylglycine-generating enzyme)"/>
    <property type="match status" value="1"/>
</dbReference>
<dbReference type="SUPFAM" id="SSF56436">
    <property type="entry name" value="C-type lectin-like"/>
    <property type="match status" value="1"/>
</dbReference>
<dbReference type="InterPro" id="IPR016187">
    <property type="entry name" value="CTDL_fold"/>
</dbReference>
<reference evidence="2" key="1">
    <citation type="submission" date="2017-04" db="EMBL/GenBank/DDBJ databases">
        <authorList>
            <person name="Varghese N."/>
            <person name="Submissions S."/>
        </authorList>
    </citation>
    <scope>NUCLEOTIDE SEQUENCE [LARGE SCALE GENOMIC DNA]</scope>
    <source>
        <strain evidence="2">RKEM611</strain>
    </source>
</reference>
<sequence>MKIVMPLILGSSFVSPQLMANKQEDVRLEIDFGPLKSGNQDFWYPWIGSSKRLFSASKTYPDAFHFNPLTIRLKSSCGFSFVERDGGFLSFFYHLIKDSICVCKHLEIDLKGLPLGQYDIQFPMFDARQSMSHEVSISQSGSGTSKKHYKSQIEKTIPNQKLNLDSIPFDVKDDSTIEFEFKSQNDPILLNGLMLTLYKNDGDDPDPKPDPNPGQPNFDCLTRTGGDFWGGVDSWIKVPGNSSYGTTSFCVMKYEAKDEDSLPISFHYRTPWLNLSQDQAKKRCESLGPGFHLLTNEEWMTLASDIASVDSNWVGGIAGIDGLIQGHSSGNPSAVCTVVPPDKAYLNGTCLAEESGPVSQRRYFTLSTGESIWDLSGNASEWVDYQATAKPHPGDRSLLFSEVEGSPSLPKEALVPVSESSSHWDKAWNSSPSIGQYIPGLGGVGGALRRGGDWSSAGLFQADLRLSPHESDRKTGFRCAYVNP</sequence>
<proteinExistence type="predicted"/>
<organism evidence="1 2">
    <name type="scientific">Pseudobacteriovorax antillogorgiicola</name>
    <dbReference type="NCBI Taxonomy" id="1513793"/>
    <lineage>
        <taxon>Bacteria</taxon>
        <taxon>Pseudomonadati</taxon>
        <taxon>Bdellovibrionota</taxon>
        <taxon>Oligoflexia</taxon>
        <taxon>Oligoflexales</taxon>
        <taxon>Pseudobacteriovoracaceae</taxon>
        <taxon>Pseudobacteriovorax</taxon>
    </lineage>
</organism>
<name>A0A1Y6CEE4_9BACT</name>